<keyword evidence="2" id="KW-0812">Transmembrane</keyword>
<evidence type="ECO:0000256" key="2">
    <source>
        <dbReference type="SAM" id="Phobius"/>
    </source>
</evidence>
<evidence type="ECO:0000256" key="1">
    <source>
        <dbReference type="SAM" id="MobiDB-lite"/>
    </source>
</evidence>
<keyword evidence="4" id="KW-1185">Reference proteome</keyword>
<feature type="transmembrane region" description="Helical" evidence="2">
    <location>
        <begin position="115"/>
        <end position="134"/>
    </location>
</feature>
<proteinExistence type="predicted"/>
<comment type="caution">
    <text evidence="3">The sequence shown here is derived from an EMBL/GenBank/DDBJ whole genome shotgun (WGS) entry which is preliminary data.</text>
</comment>
<feature type="compositionally biased region" description="Polar residues" evidence="1">
    <location>
        <begin position="180"/>
        <end position="196"/>
    </location>
</feature>
<evidence type="ECO:0000313" key="4">
    <source>
        <dbReference type="Proteomes" id="UP000621454"/>
    </source>
</evidence>
<feature type="region of interest" description="Disordered" evidence="1">
    <location>
        <begin position="140"/>
        <end position="196"/>
    </location>
</feature>
<accession>A0A916WVW2</accession>
<evidence type="ECO:0000313" key="3">
    <source>
        <dbReference type="EMBL" id="GGB34052.1"/>
    </source>
</evidence>
<keyword evidence="2" id="KW-1133">Transmembrane helix</keyword>
<dbReference type="PROSITE" id="PS51257">
    <property type="entry name" value="PROKAR_LIPOPROTEIN"/>
    <property type="match status" value="1"/>
</dbReference>
<organism evidence="3 4">
    <name type="scientific">Gordonia jinhuaensis</name>
    <dbReference type="NCBI Taxonomy" id="1517702"/>
    <lineage>
        <taxon>Bacteria</taxon>
        <taxon>Bacillati</taxon>
        <taxon>Actinomycetota</taxon>
        <taxon>Actinomycetes</taxon>
        <taxon>Mycobacteriales</taxon>
        <taxon>Gordoniaceae</taxon>
        <taxon>Gordonia</taxon>
    </lineage>
</organism>
<dbReference type="Proteomes" id="UP000621454">
    <property type="component" value="Unassembled WGS sequence"/>
</dbReference>
<dbReference type="EMBL" id="BMGC01000014">
    <property type="protein sequence ID" value="GGB34052.1"/>
    <property type="molecule type" value="Genomic_DNA"/>
</dbReference>
<gene>
    <name evidence="3" type="ORF">GCM10011489_22720</name>
</gene>
<reference evidence="3" key="2">
    <citation type="submission" date="2020-09" db="EMBL/GenBank/DDBJ databases">
        <authorList>
            <person name="Sun Q."/>
            <person name="Zhou Y."/>
        </authorList>
    </citation>
    <scope>NUCLEOTIDE SEQUENCE</scope>
    <source>
        <strain evidence="3">CGMCC 1.12827</strain>
    </source>
</reference>
<dbReference type="AlphaFoldDB" id="A0A916WVW2"/>
<reference evidence="3" key="1">
    <citation type="journal article" date="2014" name="Int. J. Syst. Evol. Microbiol.">
        <title>Complete genome sequence of Corynebacterium casei LMG S-19264T (=DSM 44701T), isolated from a smear-ripened cheese.</title>
        <authorList>
            <consortium name="US DOE Joint Genome Institute (JGI-PGF)"/>
            <person name="Walter F."/>
            <person name="Albersmeier A."/>
            <person name="Kalinowski J."/>
            <person name="Ruckert C."/>
        </authorList>
    </citation>
    <scope>NUCLEOTIDE SEQUENCE</scope>
    <source>
        <strain evidence="3">CGMCC 1.12827</strain>
    </source>
</reference>
<name>A0A916WVW2_9ACTN</name>
<feature type="transmembrane region" description="Helical" evidence="2">
    <location>
        <begin position="12"/>
        <end position="31"/>
    </location>
</feature>
<sequence>MHVNRTILRRWQVLLVALGVVVTVMMGIMVGGCYLDDHRINQHKETAIADVVSAGRFKSAVSFVAADGQVHNPRLGVLYPTHLTTGQRISVEYDSRNPDVVRVAGRGAELAWRPAISVTVISWLVIGAVMVALAEFARRRPARPSEGPEADSATAEAPEAPEDRSGAPESGEPATDAESAGTQTGEPVTDAESTPA</sequence>
<keyword evidence="2" id="KW-0472">Membrane</keyword>
<evidence type="ECO:0008006" key="5">
    <source>
        <dbReference type="Google" id="ProtNLM"/>
    </source>
</evidence>
<protein>
    <recommendedName>
        <fullName evidence="5">DUF3592 domain-containing protein</fullName>
    </recommendedName>
</protein>